<protein>
    <submittedName>
        <fullName evidence="2">Uncharacterized protein</fullName>
    </submittedName>
</protein>
<feature type="transmembrane region" description="Helical" evidence="1">
    <location>
        <begin position="143"/>
        <end position="163"/>
    </location>
</feature>
<accession>A0AAW1H3L7</accession>
<evidence type="ECO:0000256" key="1">
    <source>
        <dbReference type="SAM" id="Phobius"/>
    </source>
</evidence>
<evidence type="ECO:0000313" key="3">
    <source>
        <dbReference type="Proteomes" id="UP001443914"/>
    </source>
</evidence>
<dbReference type="PANTHER" id="PTHR34064">
    <property type="entry name" value="OS04G0672300 PROTEIN"/>
    <property type="match status" value="1"/>
</dbReference>
<keyword evidence="3" id="KW-1185">Reference proteome</keyword>
<sequence>MTDTRQQGQEFCRILVLTEEGKGTTTRVQLGSDLEGPTCVDISDPFPPFVVTVDMEPCRTDVSETNQNTCDNIKTDISSTKPLRRQNSIQIRGESIQPLVNHILMLLKFDAKEKTGLERAYDGANSNRWRKCKRLSLFDSRQIVIAFSVLSSMGTLLLIYLTLRVTQVNHG</sequence>
<dbReference type="Proteomes" id="UP001443914">
    <property type="component" value="Unassembled WGS sequence"/>
</dbReference>
<proteinExistence type="predicted"/>
<dbReference type="EMBL" id="JBDFQZ010000013">
    <property type="protein sequence ID" value="KAK9670447.1"/>
    <property type="molecule type" value="Genomic_DNA"/>
</dbReference>
<keyword evidence="1" id="KW-1133">Transmembrane helix</keyword>
<organism evidence="2 3">
    <name type="scientific">Saponaria officinalis</name>
    <name type="common">Common soapwort</name>
    <name type="synonym">Lychnis saponaria</name>
    <dbReference type="NCBI Taxonomy" id="3572"/>
    <lineage>
        <taxon>Eukaryota</taxon>
        <taxon>Viridiplantae</taxon>
        <taxon>Streptophyta</taxon>
        <taxon>Embryophyta</taxon>
        <taxon>Tracheophyta</taxon>
        <taxon>Spermatophyta</taxon>
        <taxon>Magnoliopsida</taxon>
        <taxon>eudicotyledons</taxon>
        <taxon>Gunneridae</taxon>
        <taxon>Pentapetalae</taxon>
        <taxon>Caryophyllales</taxon>
        <taxon>Caryophyllaceae</taxon>
        <taxon>Caryophylleae</taxon>
        <taxon>Saponaria</taxon>
    </lineage>
</organism>
<keyword evidence="1" id="KW-0472">Membrane</keyword>
<gene>
    <name evidence="2" type="ORF">RND81_13G202600</name>
</gene>
<dbReference type="PANTHER" id="PTHR34064:SF5">
    <property type="entry name" value="PROTEIN, PUTATIVE-RELATED"/>
    <property type="match status" value="1"/>
</dbReference>
<dbReference type="EMBL" id="JBDFQZ010000013">
    <property type="protein sequence ID" value="KAK9670446.1"/>
    <property type="molecule type" value="Genomic_DNA"/>
</dbReference>
<evidence type="ECO:0000313" key="2">
    <source>
        <dbReference type="EMBL" id="KAK9670446.1"/>
    </source>
</evidence>
<reference evidence="2 3" key="1">
    <citation type="submission" date="2024-03" db="EMBL/GenBank/DDBJ databases">
        <title>WGS assembly of Saponaria officinalis var. Norfolk2.</title>
        <authorList>
            <person name="Jenkins J."/>
            <person name="Shu S."/>
            <person name="Grimwood J."/>
            <person name="Barry K."/>
            <person name="Goodstein D."/>
            <person name="Schmutz J."/>
            <person name="Leebens-Mack J."/>
            <person name="Osbourn A."/>
        </authorList>
    </citation>
    <scope>NUCLEOTIDE SEQUENCE [LARGE SCALE GENOMIC DNA]</scope>
    <source>
        <strain evidence="3">cv. Norfolk2</strain>
        <strain evidence="2">JIC</strain>
        <tissue evidence="2">Leaf</tissue>
    </source>
</reference>
<name>A0AAW1H3L7_SAPOF</name>
<dbReference type="AlphaFoldDB" id="A0AAW1H3L7"/>
<comment type="caution">
    <text evidence="2">The sequence shown here is derived from an EMBL/GenBank/DDBJ whole genome shotgun (WGS) entry which is preliminary data.</text>
</comment>
<keyword evidence="1" id="KW-0812">Transmembrane</keyword>